<feature type="compositionally biased region" description="Polar residues" evidence="1">
    <location>
        <begin position="171"/>
        <end position="189"/>
    </location>
</feature>
<gene>
    <name evidence="2" type="ORF">GF068_40635</name>
</gene>
<dbReference type="OrthoDB" id="9949017at2"/>
<comment type="caution">
    <text evidence="2">The sequence shown here is derived from an EMBL/GenBank/DDBJ whole genome shotgun (WGS) entry which is preliminary data.</text>
</comment>
<dbReference type="EMBL" id="WJIE01000026">
    <property type="protein sequence ID" value="MRG98176.1"/>
    <property type="molecule type" value="Genomic_DNA"/>
</dbReference>
<organism evidence="2 3">
    <name type="scientific">Polyangium spumosum</name>
    <dbReference type="NCBI Taxonomy" id="889282"/>
    <lineage>
        <taxon>Bacteria</taxon>
        <taxon>Pseudomonadati</taxon>
        <taxon>Myxococcota</taxon>
        <taxon>Polyangia</taxon>
        <taxon>Polyangiales</taxon>
        <taxon>Polyangiaceae</taxon>
        <taxon>Polyangium</taxon>
    </lineage>
</organism>
<keyword evidence="3" id="KW-1185">Reference proteome</keyword>
<dbReference type="AlphaFoldDB" id="A0A6N7Q4K3"/>
<protein>
    <submittedName>
        <fullName evidence="2">Uncharacterized protein</fullName>
    </submittedName>
</protein>
<evidence type="ECO:0000256" key="1">
    <source>
        <dbReference type="SAM" id="MobiDB-lite"/>
    </source>
</evidence>
<accession>A0A6N7Q4K3</accession>
<name>A0A6N7Q4K3_9BACT</name>
<sequence>MLLLRWLKRRAAFREEDFEDTLLAIFYTKDGKPDTSLSVYEIAGEAPQVVQTHAEHAIGCLSSPPRQFVSVDVAGFSGPNKATTQGTTGFKFTADAHRELRFDSADALRAFVRGLCDASPHRTIESPSREIRSYAKDRQAAQDPEWVGVCVGKKDWEKWMRKKDDEGGGPSQTPKSESTAARPSGSEPSGSDVIAADVPATEPSATMHGGSEPRGNEVIAAEVCTTEPGATELSAITSSGSEHSGSEVIAAEVRATEPSAAKPSADKATFPETG</sequence>
<dbReference type="Proteomes" id="UP000440224">
    <property type="component" value="Unassembled WGS sequence"/>
</dbReference>
<dbReference type="RefSeq" id="WP_153824949.1">
    <property type="nucleotide sequence ID" value="NZ_WJIE01000026.1"/>
</dbReference>
<proteinExistence type="predicted"/>
<feature type="region of interest" description="Disordered" evidence="1">
    <location>
        <begin position="161"/>
        <end position="217"/>
    </location>
</feature>
<reference evidence="2 3" key="1">
    <citation type="submission" date="2019-10" db="EMBL/GenBank/DDBJ databases">
        <title>A soil myxobacterium in the family Polyangiaceae.</title>
        <authorList>
            <person name="Li Y."/>
            <person name="Wang J."/>
        </authorList>
    </citation>
    <scope>NUCLEOTIDE SEQUENCE [LARGE SCALE GENOMIC DNA]</scope>
    <source>
        <strain evidence="2 3">DSM 14734</strain>
    </source>
</reference>
<feature type="region of interest" description="Disordered" evidence="1">
    <location>
        <begin position="253"/>
        <end position="274"/>
    </location>
</feature>
<evidence type="ECO:0000313" key="3">
    <source>
        <dbReference type="Proteomes" id="UP000440224"/>
    </source>
</evidence>
<evidence type="ECO:0000313" key="2">
    <source>
        <dbReference type="EMBL" id="MRG98176.1"/>
    </source>
</evidence>